<feature type="non-terminal residue" evidence="3">
    <location>
        <position position="369"/>
    </location>
</feature>
<feature type="region of interest" description="Disordered" evidence="1">
    <location>
        <begin position="137"/>
        <end position="156"/>
    </location>
</feature>
<evidence type="ECO:0000313" key="3">
    <source>
        <dbReference type="EMBL" id="CAG8677581.1"/>
    </source>
</evidence>
<protein>
    <submittedName>
        <fullName evidence="3">11996_t:CDS:1</fullName>
    </submittedName>
</protein>
<dbReference type="OrthoDB" id="2433590at2759"/>
<feature type="compositionally biased region" description="Polar residues" evidence="1">
    <location>
        <begin position="285"/>
        <end position="331"/>
    </location>
</feature>
<dbReference type="AlphaFoldDB" id="A0A9N9EJM9"/>
<keyword evidence="2" id="KW-0472">Membrane</keyword>
<feature type="compositionally biased region" description="Polar residues" evidence="1">
    <location>
        <begin position="247"/>
        <end position="264"/>
    </location>
</feature>
<gene>
    <name evidence="3" type="ORF">AMORRO_LOCUS11101</name>
</gene>
<dbReference type="Proteomes" id="UP000789342">
    <property type="component" value="Unassembled WGS sequence"/>
</dbReference>
<keyword evidence="2" id="KW-0812">Transmembrane</keyword>
<feature type="transmembrane region" description="Helical" evidence="2">
    <location>
        <begin position="48"/>
        <end position="73"/>
    </location>
</feature>
<feature type="compositionally biased region" description="Low complexity" evidence="1">
    <location>
        <begin position="137"/>
        <end position="146"/>
    </location>
</feature>
<feature type="region of interest" description="Disordered" evidence="1">
    <location>
        <begin position="215"/>
        <end position="347"/>
    </location>
</feature>
<organism evidence="3 4">
    <name type="scientific">Acaulospora morrowiae</name>
    <dbReference type="NCBI Taxonomy" id="94023"/>
    <lineage>
        <taxon>Eukaryota</taxon>
        <taxon>Fungi</taxon>
        <taxon>Fungi incertae sedis</taxon>
        <taxon>Mucoromycota</taxon>
        <taxon>Glomeromycotina</taxon>
        <taxon>Glomeromycetes</taxon>
        <taxon>Diversisporales</taxon>
        <taxon>Acaulosporaceae</taxon>
        <taxon>Acaulospora</taxon>
    </lineage>
</organism>
<feature type="region of interest" description="Disordered" evidence="1">
    <location>
        <begin position="166"/>
        <end position="202"/>
    </location>
</feature>
<keyword evidence="4" id="KW-1185">Reference proteome</keyword>
<evidence type="ECO:0000313" key="4">
    <source>
        <dbReference type="Proteomes" id="UP000789342"/>
    </source>
</evidence>
<evidence type="ECO:0000256" key="1">
    <source>
        <dbReference type="SAM" id="MobiDB-lite"/>
    </source>
</evidence>
<name>A0A9N9EJM9_9GLOM</name>
<accession>A0A9N9EJM9</accession>
<reference evidence="3" key="1">
    <citation type="submission" date="2021-06" db="EMBL/GenBank/DDBJ databases">
        <authorList>
            <person name="Kallberg Y."/>
            <person name="Tangrot J."/>
            <person name="Rosling A."/>
        </authorList>
    </citation>
    <scope>NUCLEOTIDE SEQUENCE</scope>
    <source>
        <strain evidence="3">CL551</strain>
    </source>
</reference>
<feature type="transmembrane region" description="Helical" evidence="2">
    <location>
        <begin position="20"/>
        <end position="42"/>
    </location>
</feature>
<keyword evidence="2" id="KW-1133">Transmembrane helix</keyword>
<comment type="caution">
    <text evidence="3">The sequence shown here is derived from an EMBL/GenBank/DDBJ whole genome shotgun (WGS) entry which is preliminary data.</text>
</comment>
<feature type="compositionally biased region" description="Low complexity" evidence="1">
    <location>
        <begin position="338"/>
        <end position="347"/>
    </location>
</feature>
<dbReference type="EMBL" id="CAJVPV010013414">
    <property type="protein sequence ID" value="CAG8677581.1"/>
    <property type="molecule type" value="Genomic_DNA"/>
</dbReference>
<evidence type="ECO:0000256" key="2">
    <source>
        <dbReference type="SAM" id="Phobius"/>
    </source>
</evidence>
<sequence>VLLAIERVMASPRYPGFHKYVTRAYIVVVFMIMMGLLLTSFVDDDISISSVLMIGVFLVFAYVIYWVIVRLNCYGTPLQRRRRGENNAVTIYSYGNRSSTSMRTSPSPRDTYQTFANYRFGAFANRLRSISSFASSITSQQRNNNNSEEESRNDDIADDQYIGDMEQTLTTPPPTYTKTLQDVGLPPPYISKTISLEDRTNNMEVENNCDIEHRSESMAQSRPAMFTSSSSLEDASGGNRESGIQMPPQSYQPSSNSHQQTDGNVVSVDTDHTHDSIPIGNNNNESRPPSRSTHPIPQPLSQISTDTVNNLGSPSSSAIINTASSHAQNGSVPPIPYSETTTNASTTSLSTLHISASTTSEQYASSETS</sequence>
<proteinExistence type="predicted"/>